<evidence type="ECO:0000313" key="2">
    <source>
        <dbReference type="EMBL" id="NYS94183.1"/>
    </source>
</evidence>
<name>A0A853EY02_9MICO</name>
<accession>A0A853EY02</accession>
<evidence type="ECO:0000256" key="1">
    <source>
        <dbReference type="SAM" id="MobiDB-lite"/>
    </source>
</evidence>
<organism evidence="2 3">
    <name type="scientific">Sanguibacter inulinus</name>
    <dbReference type="NCBI Taxonomy" id="60922"/>
    <lineage>
        <taxon>Bacteria</taxon>
        <taxon>Bacillati</taxon>
        <taxon>Actinomycetota</taxon>
        <taxon>Actinomycetes</taxon>
        <taxon>Micrococcales</taxon>
        <taxon>Sanguibacteraceae</taxon>
        <taxon>Sanguibacter</taxon>
    </lineage>
</organism>
<reference evidence="2 3" key="1">
    <citation type="submission" date="2020-07" db="EMBL/GenBank/DDBJ databases">
        <title>MOT database genomes.</title>
        <authorList>
            <person name="Joseph S."/>
            <person name="Aduse-Opoku J."/>
            <person name="Hashim A."/>
            <person name="Wade W."/>
            <person name="Curtis M."/>
        </authorList>
    </citation>
    <scope>NUCLEOTIDE SEQUENCE [LARGE SCALE GENOMIC DNA]</scope>
    <source>
        <strain evidence="2 3">DSM 100099</strain>
    </source>
</reference>
<proteinExistence type="predicted"/>
<dbReference type="EMBL" id="JACBYE010000028">
    <property type="protein sequence ID" value="NYS94183.1"/>
    <property type="molecule type" value="Genomic_DNA"/>
</dbReference>
<comment type="caution">
    <text evidence="2">The sequence shown here is derived from an EMBL/GenBank/DDBJ whole genome shotgun (WGS) entry which is preliminary data.</text>
</comment>
<dbReference type="RefSeq" id="WP_179913650.1">
    <property type="nucleotide sequence ID" value="NZ_JACBYE010000028.1"/>
</dbReference>
<feature type="region of interest" description="Disordered" evidence="1">
    <location>
        <begin position="43"/>
        <end position="66"/>
    </location>
</feature>
<protein>
    <submittedName>
        <fullName evidence="2">Uncharacterized protein</fullName>
    </submittedName>
</protein>
<dbReference type="AlphaFoldDB" id="A0A853EY02"/>
<keyword evidence="3" id="KW-1185">Reference proteome</keyword>
<gene>
    <name evidence="2" type="ORF">HZZ10_11725</name>
</gene>
<dbReference type="Proteomes" id="UP000561011">
    <property type="component" value="Unassembled WGS sequence"/>
</dbReference>
<evidence type="ECO:0000313" key="3">
    <source>
        <dbReference type="Proteomes" id="UP000561011"/>
    </source>
</evidence>
<sequence length="66" mass="6800">MIRQTLSTTDAAPATLVSLARAGFAGLRLAELRVPAALVPPGQLVLPHAGPLPRRTSARRSTSATA</sequence>